<dbReference type="SUPFAM" id="SSF52402">
    <property type="entry name" value="Adenine nucleotide alpha hydrolases-like"/>
    <property type="match status" value="1"/>
</dbReference>
<evidence type="ECO:0000259" key="1">
    <source>
        <dbReference type="Pfam" id="PF01507"/>
    </source>
</evidence>
<sequence>MRQLTIDLDLPDQPSPQDRDSIDLHTFDLIVICSSGGKDSLAMLAYLARLIAEQSYRGRVVVIHNHLGYSRTGQPVEWPGAEEVARDAADRFGFEFVVRSRRQGGLLGQVLQRGKWPGPGLGRWCTSDQKESPTMTWLTGAVAELGLPRTARVLYCLGLRGDESAGRAGQPVLSVNERRSSRRRTITRWLPIHGWTVRQVWEEIKRAGLRPHAAYTWGMTRLSCRLCVLGALDDLMLAAALSPDLAADYAQVEAEVGHRFTAAVSIAEVLAALGAARAERAGDPAARALVDELDAMVRGHLAATPQARGEGETKAGRPRRPWTAEQIAKRAAASTRRLMDAARRALARADGVDAQEWQAPLVDDDMVDHLAA</sequence>
<reference evidence="2 3" key="1">
    <citation type="submission" date="2024-09" db="EMBL/GenBank/DDBJ databases">
        <authorList>
            <person name="Sun Q."/>
            <person name="Mori K."/>
        </authorList>
    </citation>
    <scope>NUCLEOTIDE SEQUENCE [LARGE SCALE GENOMIC DNA]</scope>
    <source>
        <strain evidence="2 3">JCM 3324</strain>
    </source>
</reference>
<dbReference type="Gene3D" id="3.40.50.620">
    <property type="entry name" value="HUPs"/>
    <property type="match status" value="1"/>
</dbReference>
<dbReference type="RefSeq" id="WP_345410134.1">
    <property type="nucleotide sequence ID" value="NZ_BAAAXS010000002.1"/>
</dbReference>
<gene>
    <name evidence="2" type="ORF">ACFFR3_46055</name>
</gene>
<proteinExistence type="predicted"/>
<dbReference type="EMBL" id="JBHMCF010000057">
    <property type="protein sequence ID" value="MFB9476901.1"/>
    <property type="molecule type" value="Genomic_DNA"/>
</dbReference>
<accession>A0ABV5P3A4</accession>
<dbReference type="Pfam" id="PF01507">
    <property type="entry name" value="PAPS_reduct"/>
    <property type="match status" value="1"/>
</dbReference>
<organism evidence="2 3">
    <name type="scientific">Nonomuraea salmonea</name>
    <dbReference type="NCBI Taxonomy" id="46181"/>
    <lineage>
        <taxon>Bacteria</taxon>
        <taxon>Bacillati</taxon>
        <taxon>Actinomycetota</taxon>
        <taxon>Actinomycetes</taxon>
        <taxon>Streptosporangiales</taxon>
        <taxon>Streptosporangiaceae</taxon>
        <taxon>Nonomuraea</taxon>
    </lineage>
</organism>
<dbReference type="InterPro" id="IPR002500">
    <property type="entry name" value="PAPS_reduct_dom"/>
</dbReference>
<comment type="caution">
    <text evidence="2">The sequence shown here is derived from an EMBL/GenBank/DDBJ whole genome shotgun (WGS) entry which is preliminary data.</text>
</comment>
<feature type="domain" description="Phosphoadenosine phosphosulphate reductase" evidence="1">
    <location>
        <begin position="30"/>
        <end position="227"/>
    </location>
</feature>
<name>A0ABV5P3A4_9ACTN</name>
<evidence type="ECO:0000313" key="3">
    <source>
        <dbReference type="Proteomes" id="UP001589568"/>
    </source>
</evidence>
<protein>
    <submittedName>
        <fullName evidence="2">Phosphoadenosine phosphosulfate reductase family protein</fullName>
    </submittedName>
</protein>
<dbReference type="InterPro" id="IPR014729">
    <property type="entry name" value="Rossmann-like_a/b/a_fold"/>
</dbReference>
<evidence type="ECO:0000313" key="2">
    <source>
        <dbReference type="EMBL" id="MFB9476901.1"/>
    </source>
</evidence>
<dbReference type="Proteomes" id="UP001589568">
    <property type="component" value="Unassembled WGS sequence"/>
</dbReference>
<keyword evidence="3" id="KW-1185">Reference proteome</keyword>